<dbReference type="PANTHER" id="PTHR45991:SF1">
    <property type="entry name" value="PACHYTENE CHECKPOINT PROTEIN 2 HOMOLOG"/>
    <property type="match status" value="1"/>
</dbReference>
<dbReference type="PANTHER" id="PTHR45991">
    <property type="entry name" value="PACHYTENE CHECKPOINT PROTEIN 2"/>
    <property type="match status" value="1"/>
</dbReference>
<evidence type="ECO:0000256" key="2">
    <source>
        <dbReference type="ARBA" id="ARBA00022741"/>
    </source>
</evidence>
<dbReference type="EMBL" id="QEAO01000011">
    <property type="protein sequence ID" value="TPX34800.1"/>
    <property type="molecule type" value="Genomic_DNA"/>
</dbReference>
<dbReference type="InterPro" id="IPR003959">
    <property type="entry name" value="ATPase_AAA_core"/>
</dbReference>
<dbReference type="AlphaFoldDB" id="A0A507BZU7"/>
<dbReference type="GeneID" id="42003868"/>
<sequence>MMMIQGETSIEAVSVGRQLSKLSLFKPILHVEACLHSNSTARHSEVQAVVISFLNSQASPTLMINTRIQLSDVIIMDDQAATAFLQRNLLSLVIAEASGAKLHIYTPDQVILNVHVFQLSDDEGWNERTDDEENVVAANICDLPARHLDGVWENLIFDEDLQTRLLEYITTSTLFSDKMVDSNIVSWNKIVLLHGTGKTSLCRALAQKLSIRLSTRYPSLKLVEINSHSLFSKYFSESGKLVLNMFSKIHELAEDGESFIVILIGKHEVESLTAARKASSNEPGDAIRVVNALLTQIDKIKKYRNVLIMTTSNITDAIDDAFLDRADLRQYIGNPSQRATYAMLSGCVEELLRCEIIVAPSDGMTTSVSLVNWREIEFSSDEMSRRLFDIAGLCQKQGMSGRGIRKLPMIAHALFVQAPQTTLDVFCHALVSAIDYMGRNKQG</sequence>
<evidence type="ECO:0000256" key="4">
    <source>
        <dbReference type="ARBA" id="ARBA00023254"/>
    </source>
</evidence>
<keyword evidence="4" id="KW-0469">Meiosis</keyword>
<dbReference type="Proteomes" id="UP000319731">
    <property type="component" value="Unassembled WGS sequence"/>
</dbReference>
<dbReference type="STRING" id="1806994.A0A507BZU7"/>
<evidence type="ECO:0000256" key="1">
    <source>
        <dbReference type="ARBA" id="ARBA00007271"/>
    </source>
</evidence>
<comment type="caution">
    <text evidence="8">The sequence shown here is derived from an EMBL/GenBank/DDBJ whole genome shotgun (WGS) entry which is preliminary data.</text>
</comment>
<dbReference type="InterPro" id="IPR044539">
    <property type="entry name" value="Pch2-like"/>
</dbReference>
<organism evidence="8 9">
    <name type="scientific">Synchytrium microbalum</name>
    <dbReference type="NCBI Taxonomy" id="1806994"/>
    <lineage>
        <taxon>Eukaryota</taxon>
        <taxon>Fungi</taxon>
        <taxon>Fungi incertae sedis</taxon>
        <taxon>Chytridiomycota</taxon>
        <taxon>Chytridiomycota incertae sedis</taxon>
        <taxon>Chytridiomycetes</taxon>
        <taxon>Synchytriales</taxon>
        <taxon>Synchytriaceae</taxon>
        <taxon>Synchytrium</taxon>
    </lineage>
</organism>
<dbReference type="Gene3D" id="3.40.50.300">
    <property type="entry name" value="P-loop containing nucleotide triphosphate hydrolases"/>
    <property type="match status" value="1"/>
</dbReference>
<proteinExistence type="inferred from homology"/>
<dbReference type="Pfam" id="PF00004">
    <property type="entry name" value="AAA"/>
    <property type="match status" value="1"/>
</dbReference>
<dbReference type="Pfam" id="PF23563">
    <property type="entry name" value="TRIP13_N"/>
    <property type="match status" value="1"/>
</dbReference>
<evidence type="ECO:0000256" key="3">
    <source>
        <dbReference type="ARBA" id="ARBA00022840"/>
    </source>
</evidence>
<dbReference type="OrthoDB" id="10042665at2759"/>
<name>A0A507BZU7_9FUNG</name>
<feature type="domain" description="Pachytene checkpoint protein 2 C-terminal" evidence="7">
    <location>
        <begin position="336"/>
        <end position="435"/>
    </location>
</feature>
<keyword evidence="9" id="KW-1185">Reference proteome</keyword>
<keyword evidence="3 5" id="KW-0067">ATP-binding</keyword>
<dbReference type="PROSITE" id="PS00674">
    <property type="entry name" value="AAA"/>
    <property type="match status" value="1"/>
</dbReference>
<dbReference type="InterPro" id="IPR027417">
    <property type="entry name" value="P-loop_NTPase"/>
</dbReference>
<evidence type="ECO:0000256" key="5">
    <source>
        <dbReference type="RuleBase" id="RU003651"/>
    </source>
</evidence>
<reference evidence="8 9" key="1">
    <citation type="journal article" date="2019" name="Sci. Rep.">
        <title>Comparative genomics of chytrid fungi reveal insights into the obligate biotrophic and pathogenic lifestyle of Synchytrium endobioticum.</title>
        <authorList>
            <person name="van de Vossenberg B.T.L.H."/>
            <person name="Warris S."/>
            <person name="Nguyen H.D.T."/>
            <person name="van Gent-Pelzer M.P.E."/>
            <person name="Joly D.L."/>
            <person name="van de Geest H.C."/>
            <person name="Bonants P.J.M."/>
            <person name="Smith D.S."/>
            <person name="Levesque C.A."/>
            <person name="van der Lee T.A.J."/>
        </authorList>
    </citation>
    <scope>NUCLEOTIDE SEQUENCE [LARGE SCALE GENOMIC DNA]</scope>
    <source>
        <strain evidence="8 9">JEL517</strain>
    </source>
</reference>
<accession>A0A507BZU7</accession>
<evidence type="ECO:0000259" key="7">
    <source>
        <dbReference type="Pfam" id="PF23242"/>
    </source>
</evidence>
<evidence type="ECO:0000313" key="9">
    <source>
        <dbReference type="Proteomes" id="UP000319731"/>
    </source>
</evidence>
<dbReference type="RefSeq" id="XP_031025438.1">
    <property type="nucleotide sequence ID" value="XM_031168571.1"/>
</dbReference>
<comment type="similarity">
    <text evidence="1">Belongs to the AAA ATPase family. PCH2 subfamily.</text>
</comment>
<feature type="domain" description="ATPase AAA-type core" evidence="6">
    <location>
        <begin position="195"/>
        <end position="333"/>
    </location>
</feature>
<evidence type="ECO:0000259" key="6">
    <source>
        <dbReference type="Pfam" id="PF00004"/>
    </source>
</evidence>
<dbReference type="FunFam" id="3.40.50.300:FF:001494">
    <property type="entry name" value="Pachytene checkpoint component Pch2"/>
    <property type="match status" value="1"/>
</dbReference>
<dbReference type="GO" id="GO:0051598">
    <property type="term" value="P:meiotic recombination checkpoint signaling"/>
    <property type="evidence" value="ECO:0007669"/>
    <property type="project" value="TreeGrafter"/>
</dbReference>
<dbReference type="GO" id="GO:0007131">
    <property type="term" value="P:reciprocal meiotic recombination"/>
    <property type="evidence" value="ECO:0007669"/>
    <property type="project" value="TreeGrafter"/>
</dbReference>
<dbReference type="GO" id="GO:0005634">
    <property type="term" value="C:nucleus"/>
    <property type="evidence" value="ECO:0007669"/>
    <property type="project" value="TreeGrafter"/>
</dbReference>
<dbReference type="GO" id="GO:0005694">
    <property type="term" value="C:chromosome"/>
    <property type="evidence" value="ECO:0007669"/>
    <property type="project" value="TreeGrafter"/>
</dbReference>
<keyword evidence="2 5" id="KW-0547">Nucleotide-binding</keyword>
<evidence type="ECO:0000313" key="8">
    <source>
        <dbReference type="EMBL" id="TPX34800.1"/>
    </source>
</evidence>
<dbReference type="Pfam" id="PF23242">
    <property type="entry name" value="AAA_lid_TRIP13_C"/>
    <property type="match status" value="1"/>
</dbReference>
<gene>
    <name evidence="8" type="ORF">SmJEL517_g02643</name>
</gene>
<dbReference type="InterPro" id="IPR003960">
    <property type="entry name" value="ATPase_AAA_CS"/>
</dbReference>
<dbReference type="InterPro" id="IPR058249">
    <property type="entry name" value="Pch2_C"/>
</dbReference>
<dbReference type="SUPFAM" id="SSF52540">
    <property type="entry name" value="P-loop containing nucleoside triphosphate hydrolases"/>
    <property type="match status" value="1"/>
</dbReference>
<dbReference type="GO" id="GO:0005524">
    <property type="term" value="F:ATP binding"/>
    <property type="evidence" value="ECO:0007669"/>
    <property type="project" value="UniProtKB-KW"/>
</dbReference>
<protein>
    <submittedName>
        <fullName evidence="8">Uncharacterized protein</fullName>
    </submittedName>
</protein>
<dbReference type="GO" id="GO:0016887">
    <property type="term" value="F:ATP hydrolysis activity"/>
    <property type="evidence" value="ECO:0007669"/>
    <property type="project" value="InterPro"/>
</dbReference>